<comment type="subunit">
    <text evidence="3">Homodimer.</text>
</comment>
<evidence type="ECO:0000256" key="1">
    <source>
        <dbReference type="ARBA" id="ARBA00004496"/>
    </source>
</evidence>
<evidence type="ECO:0000313" key="7">
    <source>
        <dbReference type="EMBL" id="SEO45862.1"/>
    </source>
</evidence>
<dbReference type="PRINTS" id="PR01438">
    <property type="entry name" value="UNVRSLSTRESS"/>
</dbReference>
<sequence length="144" mass="16004">MNHYQNILLAVDFSDHGQAVAQKAQSLAEQFNAQLHIIHVLDNIPMPDTPYGTVISLDEDSSNDLLEAEKNKFIRMSDQLGIAAERRWLIWGEPQQEIIRLAAQERIDLIIAGSHGRHGLAVLMGSTASSILYHAQCDVLAVHL</sequence>
<dbReference type="Proteomes" id="UP000198814">
    <property type="component" value="Unassembled WGS sequence"/>
</dbReference>
<dbReference type="EMBL" id="FODO01000010">
    <property type="protein sequence ID" value="SEO45862.1"/>
    <property type="molecule type" value="Genomic_DNA"/>
</dbReference>
<dbReference type="GO" id="GO:0005737">
    <property type="term" value="C:cytoplasm"/>
    <property type="evidence" value="ECO:0007669"/>
    <property type="project" value="UniProtKB-SubCell"/>
</dbReference>
<dbReference type="RefSeq" id="WP_090317982.1">
    <property type="nucleotide sequence ID" value="NZ_FNOE01000008.1"/>
</dbReference>
<dbReference type="SUPFAM" id="SSF52402">
    <property type="entry name" value="Adenine nucleotide alpha hydrolases-like"/>
    <property type="match status" value="1"/>
</dbReference>
<comment type="similarity">
    <text evidence="2 5">Belongs to the universal stress protein A family.</text>
</comment>
<dbReference type="Pfam" id="PF00582">
    <property type="entry name" value="Usp"/>
    <property type="match status" value="1"/>
</dbReference>
<evidence type="ECO:0000256" key="3">
    <source>
        <dbReference type="ARBA" id="ARBA00011738"/>
    </source>
</evidence>
<reference evidence="8" key="1">
    <citation type="submission" date="2016-10" db="EMBL/GenBank/DDBJ databases">
        <authorList>
            <person name="Varghese N."/>
            <person name="Submissions S."/>
        </authorList>
    </citation>
    <scope>NUCLEOTIDE SEQUENCE [LARGE SCALE GENOMIC DNA]</scope>
    <source>
        <strain evidence="8">Nm76</strain>
    </source>
</reference>
<name>A0A1H8PV31_9PROT</name>
<dbReference type="STRING" id="42354.SAMN05216333_11034"/>
<dbReference type="PIRSF" id="PIRSF006276">
    <property type="entry name" value="UspA"/>
    <property type="match status" value="1"/>
</dbReference>
<dbReference type="InterPro" id="IPR006015">
    <property type="entry name" value="Universal_stress_UspA"/>
</dbReference>
<evidence type="ECO:0000256" key="2">
    <source>
        <dbReference type="ARBA" id="ARBA00008791"/>
    </source>
</evidence>
<keyword evidence="8" id="KW-1185">Reference proteome</keyword>
<protein>
    <recommendedName>
        <fullName evidence="5">Universal stress protein</fullName>
    </recommendedName>
</protein>
<dbReference type="Gene3D" id="3.40.50.620">
    <property type="entry name" value="HUPs"/>
    <property type="match status" value="1"/>
</dbReference>
<dbReference type="PANTHER" id="PTHR46268">
    <property type="entry name" value="STRESS RESPONSE PROTEIN NHAX"/>
    <property type="match status" value="1"/>
</dbReference>
<proteinExistence type="inferred from homology"/>
<dbReference type="AlphaFoldDB" id="A0A1H8PV31"/>
<accession>A0A1H8PV31</accession>
<dbReference type="InterPro" id="IPR006016">
    <property type="entry name" value="UspA"/>
</dbReference>
<gene>
    <name evidence="7" type="ORF">SAMN05216333_11034</name>
</gene>
<comment type="subcellular location">
    <subcellularLocation>
        <location evidence="1 5">Cytoplasm</location>
    </subcellularLocation>
</comment>
<evidence type="ECO:0000313" key="8">
    <source>
        <dbReference type="Proteomes" id="UP000198814"/>
    </source>
</evidence>
<evidence type="ECO:0000259" key="6">
    <source>
        <dbReference type="Pfam" id="PF00582"/>
    </source>
</evidence>
<dbReference type="PANTHER" id="PTHR46268:SF23">
    <property type="entry name" value="UNIVERSAL STRESS PROTEIN A-RELATED"/>
    <property type="match status" value="1"/>
</dbReference>
<feature type="domain" description="UspA" evidence="6">
    <location>
        <begin position="4"/>
        <end position="143"/>
    </location>
</feature>
<dbReference type="InterPro" id="IPR014729">
    <property type="entry name" value="Rossmann-like_a/b/a_fold"/>
</dbReference>
<evidence type="ECO:0000256" key="4">
    <source>
        <dbReference type="ARBA" id="ARBA00022490"/>
    </source>
</evidence>
<evidence type="ECO:0000256" key="5">
    <source>
        <dbReference type="PIRNR" id="PIRNR006276"/>
    </source>
</evidence>
<organism evidence="7 8">
    <name type="scientific">Nitrosomonas oligotropha</name>
    <dbReference type="NCBI Taxonomy" id="42354"/>
    <lineage>
        <taxon>Bacteria</taxon>
        <taxon>Pseudomonadati</taxon>
        <taxon>Pseudomonadota</taxon>
        <taxon>Betaproteobacteria</taxon>
        <taxon>Nitrosomonadales</taxon>
        <taxon>Nitrosomonadaceae</taxon>
        <taxon>Nitrosomonas</taxon>
    </lineage>
</organism>
<dbReference type="OrthoDB" id="5295044at2"/>
<keyword evidence="4 5" id="KW-0963">Cytoplasm</keyword>